<dbReference type="AlphaFoldDB" id="Q7XWC5"/>
<feature type="compositionally biased region" description="Pro residues" evidence="2">
    <location>
        <begin position="120"/>
        <end position="130"/>
    </location>
</feature>
<accession>Q7XWC5</accession>
<organism evidence="3 4">
    <name type="scientific">Oryza sativa subsp. japonica</name>
    <name type="common">Rice</name>
    <dbReference type="NCBI Taxonomy" id="39947"/>
    <lineage>
        <taxon>Eukaryota</taxon>
        <taxon>Viridiplantae</taxon>
        <taxon>Streptophyta</taxon>
        <taxon>Embryophyta</taxon>
        <taxon>Tracheophyta</taxon>
        <taxon>Spermatophyta</taxon>
        <taxon>Magnoliopsida</taxon>
        <taxon>Liliopsida</taxon>
        <taxon>Poales</taxon>
        <taxon>Poaceae</taxon>
        <taxon>BOP clade</taxon>
        <taxon>Oryzoideae</taxon>
        <taxon>Oryzeae</taxon>
        <taxon>Oryzinae</taxon>
        <taxon>Oryza</taxon>
        <taxon>Oryza sativa</taxon>
    </lineage>
</organism>
<name>Q7XWC5_ORYSJ</name>
<feature type="region of interest" description="Disordered" evidence="2">
    <location>
        <begin position="112"/>
        <end position="152"/>
    </location>
</feature>
<feature type="coiled-coil region" evidence="1">
    <location>
        <begin position="181"/>
        <end position="212"/>
    </location>
</feature>
<keyword evidence="1" id="KW-0175">Coiled coil</keyword>
<reference evidence="4" key="1">
    <citation type="journal article" date="2005" name="Nature">
        <title>The map-based sequence of the rice genome.</title>
        <authorList>
            <consortium name="International rice genome sequencing project (IRGSP)"/>
            <person name="Matsumoto T."/>
            <person name="Wu J."/>
            <person name="Kanamori H."/>
            <person name="Katayose Y."/>
            <person name="Fujisawa M."/>
            <person name="Namiki N."/>
            <person name="Mizuno H."/>
            <person name="Yamamoto K."/>
            <person name="Antonio B.A."/>
            <person name="Baba T."/>
            <person name="Sakata K."/>
            <person name="Nagamura Y."/>
            <person name="Aoki H."/>
            <person name="Arikawa K."/>
            <person name="Arita K."/>
            <person name="Bito T."/>
            <person name="Chiden Y."/>
            <person name="Fujitsuka N."/>
            <person name="Fukunaka R."/>
            <person name="Hamada M."/>
            <person name="Harada C."/>
            <person name="Hayashi A."/>
            <person name="Hijishita S."/>
            <person name="Honda M."/>
            <person name="Hosokawa S."/>
            <person name="Ichikawa Y."/>
            <person name="Idonuma A."/>
            <person name="Iijima M."/>
            <person name="Ikeda M."/>
            <person name="Ikeno M."/>
            <person name="Ito K."/>
            <person name="Ito S."/>
            <person name="Ito T."/>
            <person name="Ito Y."/>
            <person name="Ito Y."/>
            <person name="Iwabuchi A."/>
            <person name="Kamiya K."/>
            <person name="Karasawa W."/>
            <person name="Kurita K."/>
            <person name="Katagiri S."/>
            <person name="Kikuta A."/>
            <person name="Kobayashi H."/>
            <person name="Kobayashi N."/>
            <person name="Machita K."/>
            <person name="Maehara T."/>
            <person name="Masukawa M."/>
            <person name="Mizubayashi T."/>
            <person name="Mukai Y."/>
            <person name="Nagasaki H."/>
            <person name="Nagata Y."/>
            <person name="Naito S."/>
            <person name="Nakashima M."/>
            <person name="Nakama Y."/>
            <person name="Nakamichi Y."/>
            <person name="Nakamura M."/>
            <person name="Meguro A."/>
            <person name="Negishi M."/>
            <person name="Ohta I."/>
            <person name="Ohta T."/>
            <person name="Okamoto M."/>
            <person name="Ono N."/>
            <person name="Saji S."/>
            <person name="Sakaguchi M."/>
            <person name="Sakai K."/>
            <person name="Shibata M."/>
            <person name="Shimokawa T."/>
            <person name="Song J."/>
            <person name="Takazaki Y."/>
            <person name="Terasawa K."/>
            <person name="Tsugane M."/>
            <person name="Tsuji K."/>
            <person name="Ueda S."/>
            <person name="Waki K."/>
            <person name="Yamagata H."/>
            <person name="Yamamoto M."/>
            <person name="Yamamoto S."/>
            <person name="Yamane H."/>
            <person name="Yoshiki S."/>
            <person name="Yoshihara R."/>
            <person name="Yukawa K."/>
            <person name="Zhong H."/>
            <person name="Yano M."/>
            <person name="Yuan Q."/>
            <person name="Ouyang S."/>
            <person name="Liu J."/>
            <person name="Jones K.M."/>
            <person name="Gansberger K."/>
            <person name="Moffat K."/>
            <person name="Hill J."/>
            <person name="Bera J."/>
            <person name="Fadrosh D."/>
            <person name="Jin S."/>
            <person name="Johri S."/>
            <person name="Kim M."/>
            <person name="Overton L."/>
            <person name="Reardon M."/>
            <person name="Tsitrin T."/>
            <person name="Vuong H."/>
            <person name="Weaver B."/>
            <person name="Ciecko A."/>
            <person name="Tallon L."/>
            <person name="Jackson J."/>
            <person name="Pai G."/>
            <person name="Aken S.V."/>
            <person name="Utterback T."/>
            <person name="Reidmuller S."/>
            <person name="Feldblyum T."/>
            <person name="Hsiao J."/>
            <person name="Zismann V."/>
            <person name="Iobst S."/>
            <person name="de Vazeille A.R."/>
            <person name="Buell C.R."/>
            <person name="Ying K."/>
            <person name="Li Y."/>
            <person name="Lu T."/>
            <person name="Huang Y."/>
            <person name="Zhao Q."/>
            <person name="Feng Q."/>
            <person name="Zhang L."/>
            <person name="Zhu J."/>
            <person name="Weng Q."/>
            <person name="Mu J."/>
            <person name="Lu Y."/>
            <person name="Fan D."/>
            <person name="Liu Y."/>
            <person name="Guan J."/>
            <person name="Zhang Y."/>
            <person name="Yu S."/>
            <person name="Liu X."/>
            <person name="Zhang Y."/>
            <person name="Hong G."/>
            <person name="Han B."/>
            <person name="Choisne N."/>
            <person name="Demange N."/>
            <person name="Orjeda G."/>
            <person name="Samain S."/>
            <person name="Cattolico L."/>
            <person name="Pelletier E."/>
            <person name="Couloux A."/>
            <person name="Segurens B."/>
            <person name="Wincker P."/>
            <person name="D'Hont A."/>
            <person name="Scarpelli C."/>
            <person name="Weissenbach J."/>
            <person name="Salanoubat M."/>
            <person name="Quetier F."/>
            <person name="Yu Y."/>
            <person name="Kim H.R."/>
            <person name="Rambo T."/>
            <person name="Currie J."/>
            <person name="Collura K."/>
            <person name="Luo M."/>
            <person name="Yang T."/>
            <person name="Ammiraju J.S.S."/>
            <person name="Engler F."/>
            <person name="Soderlund C."/>
            <person name="Wing R.A."/>
            <person name="Palmer L.E."/>
            <person name="de la Bastide M."/>
            <person name="Spiegel L."/>
            <person name="Nascimento L."/>
            <person name="Zutavern T."/>
            <person name="O'Shaughnessy A."/>
            <person name="Dike S."/>
            <person name="Dedhia N."/>
            <person name="Preston R."/>
            <person name="Balija V."/>
            <person name="McCombie W.R."/>
            <person name="Chow T."/>
            <person name="Chen H."/>
            <person name="Chung M."/>
            <person name="Chen C."/>
            <person name="Shaw J."/>
            <person name="Wu H."/>
            <person name="Hsiao K."/>
            <person name="Chao Y."/>
            <person name="Chu M."/>
            <person name="Cheng C."/>
            <person name="Hour A."/>
            <person name="Lee P."/>
            <person name="Lin S."/>
            <person name="Lin Y."/>
            <person name="Liou J."/>
            <person name="Liu S."/>
            <person name="Hsing Y."/>
            <person name="Raghuvanshi S."/>
            <person name="Mohanty A."/>
            <person name="Bharti A.K."/>
            <person name="Gaur A."/>
            <person name="Gupta V."/>
            <person name="Kumar D."/>
            <person name="Ravi V."/>
            <person name="Vij S."/>
            <person name="Kapur A."/>
            <person name="Khurana P."/>
            <person name="Khurana P."/>
            <person name="Khurana J.P."/>
            <person name="Tyagi A.K."/>
            <person name="Gaikwad K."/>
            <person name="Singh A."/>
            <person name="Dalal V."/>
            <person name="Srivastava S."/>
            <person name="Dixit A."/>
            <person name="Pal A.K."/>
            <person name="Ghazi I.A."/>
            <person name="Yadav M."/>
            <person name="Pandit A."/>
            <person name="Bhargava A."/>
            <person name="Sureshbabu K."/>
            <person name="Batra K."/>
            <person name="Sharma T.R."/>
            <person name="Mohapatra T."/>
            <person name="Singh N.K."/>
            <person name="Messing J."/>
            <person name="Nelson A.B."/>
            <person name="Fuks G."/>
            <person name="Kavchok S."/>
            <person name="Keizer G."/>
            <person name="Linton E."/>
            <person name="Llaca V."/>
            <person name="Song R."/>
            <person name="Tanyolac B."/>
            <person name="Young S."/>
            <person name="Ho-Il K."/>
            <person name="Hahn J.H."/>
            <person name="Sangsakoo G."/>
            <person name="Vanavichit A."/>
            <person name="de Mattos Luiz.A.T."/>
            <person name="Zimmer P.D."/>
            <person name="Malone G."/>
            <person name="Dellagostin O."/>
            <person name="de Oliveira A.C."/>
            <person name="Bevan M."/>
            <person name="Bancroft I."/>
            <person name="Minx P."/>
            <person name="Cordum H."/>
            <person name="Wilson R."/>
            <person name="Cheng Z."/>
            <person name="Jin W."/>
            <person name="Jiang J."/>
            <person name="Leong S.A."/>
            <person name="Iwama H."/>
            <person name="Gojobori T."/>
            <person name="Itoh T."/>
            <person name="Niimura Y."/>
            <person name="Fujii Y."/>
            <person name="Habara T."/>
            <person name="Sakai H."/>
            <person name="Sato Y."/>
            <person name="Wilson G."/>
            <person name="Kumar K."/>
            <person name="McCouch S."/>
            <person name="Juretic N."/>
            <person name="Hoen D."/>
            <person name="Wright S."/>
            <person name="Bruskiewich R."/>
            <person name="Bureau T."/>
            <person name="Miyao A."/>
            <person name="Hirochika H."/>
            <person name="Nishikawa T."/>
            <person name="Kadowaki K."/>
            <person name="Sugiura M."/>
            <person name="Burr B."/>
            <person name="Sasaki T."/>
        </authorList>
    </citation>
    <scope>NUCLEOTIDE SEQUENCE [LARGE SCALE GENOMIC DNA]</scope>
    <source>
        <strain evidence="4">cv. Nipponbare</strain>
    </source>
</reference>
<proteinExistence type="predicted"/>
<evidence type="ECO:0000313" key="3">
    <source>
        <dbReference type="EMBL" id="CAD40153.1"/>
    </source>
</evidence>
<reference evidence="4" key="2">
    <citation type="journal article" date="2008" name="Nucleic Acids Res.">
        <title>The rice annotation project database (RAP-DB): 2008 update.</title>
        <authorList>
            <consortium name="The rice annotation project (RAP)"/>
        </authorList>
    </citation>
    <scope>GENOME REANNOTATION</scope>
    <source>
        <strain evidence="4">cv. Nipponbare</strain>
    </source>
</reference>
<evidence type="ECO:0000313" key="4">
    <source>
        <dbReference type="Proteomes" id="UP000000763"/>
    </source>
</evidence>
<gene>
    <name evidence="3" type="primary">OSJNBb0069N01.10</name>
</gene>
<evidence type="ECO:0000256" key="2">
    <source>
        <dbReference type="SAM" id="MobiDB-lite"/>
    </source>
</evidence>
<evidence type="ECO:0000256" key="1">
    <source>
        <dbReference type="SAM" id="Coils"/>
    </source>
</evidence>
<sequence length="271" mass="29701">MYMTDLFLDVIPQTTESSPPHQSNSGRNTEYAPSLIPNGGLQPFSKGSSENQLIGCGHISSRPKEKDQIKETQANRRSACPGPTIEQALDEEEIGEDVDQAVDEKKRIVVKKKSAAPTLKPAPPPPPPSPVQQSSSDKTPSAAGSHHVEEEVQPATPAIPLVHEEKAKLDQLSVGPIQSNIDRLEARKIYLIAQLEECNAELDLEKQKLADLPNAVEDQKSRLRLAIKNVADMTKSLKIIPRTDAQDAQAIEEVEQIRQRAVSAIQCYLSQ</sequence>
<feature type="compositionally biased region" description="Polar residues" evidence="2">
    <location>
        <begin position="12"/>
        <end position="28"/>
    </location>
</feature>
<dbReference type="EMBL" id="AL663012">
    <property type="protein sequence ID" value="CAD40153.1"/>
    <property type="molecule type" value="Genomic_DNA"/>
</dbReference>
<protein>
    <submittedName>
        <fullName evidence="3">OSJNBb0069N01.10 protein</fullName>
    </submittedName>
</protein>
<feature type="compositionally biased region" description="Acidic residues" evidence="2">
    <location>
        <begin position="88"/>
        <end position="100"/>
    </location>
</feature>
<dbReference type="Proteomes" id="UP000000763">
    <property type="component" value="Chromosome 4"/>
</dbReference>
<feature type="compositionally biased region" description="Basic and acidic residues" evidence="2">
    <location>
        <begin position="62"/>
        <end position="74"/>
    </location>
</feature>
<feature type="region of interest" description="Disordered" evidence="2">
    <location>
        <begin position="12"/>
        <end position="100"/>
    </location>
</feature>